<dbReference type="VEuPathDB" id="AmoebaDB:EIN_391600"/>
<dbReference type="CDD" id="cd04301">
    <property type="entry name" value="NAT_SF"/>
    <property type="match status" value="1"/>
</dbReference>
<dbReference type="InterPro" id="IPR000182">
    <property type="entry name" value="GNAT_dom"/>
</dbReference>
<feature type="domain" description="N-acetyltransferase" evidence="1">
    <location>
        <begin position="8"/>
        <end position="149"/>
    </location>
</feature>
<protein>
    <recommendedName>
        <fullName evidence="1">N-acetyltransferase domain-containing protein</fullName>
    </recommendedName>
</protein>
<dbReference type="GeneID" id="14888383"/>
<dbReference type="RefSeq" id="XP_004256276.1">
    <property type="nucleotide sequence ID" value="XM_004256228.1"/>
</dbReference>
<dbReference type="InterPro" id="IPR016181">
    <property type="entry name" value="Acyl_CoA_acyltransferase"/>
</dbReference>
<evidence type="ECO:0000313" key="3">
    <source>
        <dbReference type="Proteomes" id="UP000014680"/>
    </source>
</evidence>
<dbReference type="OMA" id="INFTCDQ"/>
<name>A0A0A1U5B9_ENTIV</name>
<dbReference type="SUPFAM" id="SSF55729">
    <property type="entry name" value="Acyl-CoA N-acyltransferases (Nat)"/>
    <property type="match status" value="1"/>
</dbReference>
<sequence>MAVEWHFKQLHQFNEDEREEVYNLRDSVFSSNGEKDLGHPPMDEVDEYCFHSFGWDEDGLAAYCRVIHEEEGVYRIARVLVPKRMRGKGFGQKLISHTCDRIKEVFDGKMVTLDALEDIHRMYFKVGFNLTGATTDFNGIPAVTMTRNL</sequence>
<evidence type="ECO:0000313" key="2">
    <source>
        <dbReference type="EMBL" id="ELP89505.1"/>
    </source>
</evidence>
<dbReference type="EMBL" id="KB206629">
    <property type="protein sequence ID" value="ELP89505.1"/>
    <property type="molecule type" value="Genomic_DNA"/>
</dbReference>
<evidence type="ECO:0000259" key="1">
    <source>
        <dbReference type="PROSITE" id="PS51186"/>
    </source>
</evidence>
<proteinExistence type="predicted"/>
<dbReference type="Pfam" id="PF13673">
    <property type="entry name" value="Acetyltransf_10"/>
    <property type="match status" value="1"/>
</dbReference>
<dbReference type="PROSITE" id="PS51186">
    <property type="entry name" value="GNAT"/>
    <property type="match status" value="1"/>
</dbReference>
<keyword evidence="3" id="KW-1185">Reference proteome</keyword>
<dbReference type="OrthoDB" id="329272at2759"/>
<dbReference type="AlphaFoldDB" id="A0A0A1U5B9"/>
<gene>
    <name evidence="2" type="ORF">EIN_391600</name>
</gene>
<dbReference type="KEGG" id="eiv:EIN_391600"/>
<accession>A0A0A1U5B9</accession>
<reference evidence="2 3" key="1">
    <citation type="submission" date="2012-10" db="EMBL/GenBank/DDBJ databases">
        <authorList>
            <person name="Zafar N."/>
            <person name="Inman J."/>
            <person name="Hall N."/>
            <person name="Lorenzi H."/>
            <person name="Caler E."/>
        </authorList>
    </citation>
    <scope>NUCLEOTIDE SEQUENCE [LARGE SCALE GENOMIC DNA]</scope>
    <source>
        <strain evidence="2 3">IP1</strain>
    </source>
</reference>
<dbReference type="Gene3D" id="3.40.630.30">
    <property type="match status" value="1"/>
</dbReference>
<organism evidence="2 3">
    <name type="scientific">Entamoeba invadens IP1</name>
    <dbReference type="NCBI Taxonomy" id="370355"/>
    <lineage>
        <taxon>Eukaryota</taxon>
        <taxon>Amoebozoa</taxon>
        <taxon>Evosea</taxon>
        <taxon>Archamoebae</taxon>
        <taxon>Mastigamoebida</taxon>
        <taxon>Entamoebidae</taxon>
        <taxon>Entamoeba</taxon>
    </lineage>
</organism>
<dbReference type="GO" id="GO:0016747">
    <property type="term" value="F:acyltransferase activity, transferring groups other than amino-acyl groups"/>
    <property type="evidence" value="ECO:0007669"/>
    <property type="project" value="InterPro"/>
</dbReference>
<dbReference type="Proteomes" id="UP000014680">
    <property type="component" value="Unassembled WGS sequence"/>
</dbReference>